<evidence type="ECO:0000313" key="4">
    <source>
        <dbReference type="Proteomes" id="UP000648075"/>
    </source>
</evidence>
<proteinExistence type="predicted"/>
<accession>A0A918PEW2</accession>
<dbReference type="InterPro" id="IPR013108">
    <property type="entry name" value="Amidohydro_3"/>
</dbReference>
<dbReference type="SUPFAM" id="SSF51338">
    <property type="entry name" value="Composite domain of metallo-dependent hydrolases"/>
    <property type="match status" value="1"/>
</dbReference>
<feature type="domain" description="Amidohydrolase 3" evidence="2">
    <location>
        <begin position="82"/>
        <end position="542"/>
    </location>
</feature>
<feature type="signal peptide" evidence="1">
    <location>
        <begin position="1"/>
        <end position="21"/>
    </location>
</feature>
<dbReference type="RefSeq" id="WP_229813986.1">
    <property type="nucleotide sequence ID" value="NZ_BMZA01000006.1"/>
</dbReference>
<dbReference type="Gene3D" id="3.20.20.140">
    <property type="entry name" value="Metal-dependent hydrolases"/>
    <property type="match status" value="1"/>
</dbReference>
<keyword evidence="4" id="KW-1185">Reference proteome</keyword>
<dbReference type="CDD" id="cd01300">
    <property type="entry name" value="YtcJ_like"/>
    <property type="match status" value="1"/>
</dbReference>
<dbReference type="InterPro" id="IPR033932">
    <property type="entry name" value="YtcJ-like"/>
</dbReference>
<evidence type="ECO:0000256" key="1">
    <source>
        <dbReference type="SAM" id="SignalP"/>
    </source>
</evidence>
<feature type="chain" id="PRO_5037134885" evidence="1">
    <location>
        <begin position="22"/>
        <end position="563"/>
    </location>
</feature>
<reference evidence="3" key="1">
    <citation type="journal article" date="2014" name="Int. J. Syst. Evol. Microbiol.">
        <title>Complete genome sequence of Corynebacterium casei LMG S-19264T (=DSM 44701T), isolated from a smear-ripened cheese.</title>
        <authorList>
            <consortium name="US DOE Joint Genome Institute (JGI-PGF)"/>
            <person name="Walter F."/>
            <person name="Albersmeier A."/>
            <person name="Kalinowski J."/>
            <person name="Ruckert C."/>
        </authorList>
    </citation>
    <scope>NUCLEOTIDE SEQUENCE</scope>
    <source>
        <strain evidence="3">KCTC 32255</strain>
    </source>
</reference>
<evidence type="ECO:0000259" key="2">
    <source>
        <dbReference type="Pfam" id="PF07969"/>
    </source>
</evidence>
<keyword evidence="1" id="KW-0732">Signal</keyword>
<protein>
    <submittedName>
        <fullName evidence="3">Amidohydrolase</fullName>
    </submittedName>
</protein>
<dbReference type="Pfam" id="PF07969">
    <property type="entry name" value="Amidohydro_3"/>
    <property type="match status" value="1"/>
</dbReference>
<reference evidence="3" key="2">
    <citation type="submission" date="2020-09" db="EMBL/GenBank/DDBJ databases">
        <authorList>
            <person name="Sun Q."/>
            <person name="Kim S."/>
        </authorList>
    </citation>
    <scope>NUCLEOTIDE SEQUENCE</scope>
    <source>
        <strain evidence="3">KCTC 32255</strain>
    </source>
</reference>
<dbReference type="EMBL" id="BMZA01000006">
    <property type="protein sequence ID" value="GGZ04618.1"/>
    <property type="molecule type" value="Genomic_DNA"/>
</dbReference>
<dbReference type="Gene3D" id="3.10.310.70">
    <property type="match status" value="1"/>
</dbReference>
<dbReference type="Gene3D" id="2.30.40.10">
    <property type="entry name" value="Urease, subunit C, domain 1"/>
    <property type="match status" value="1"/>
</dbReference>
<name>A0A918PEW2_9SPHN</name>
<gene>
    <name evidence="3" type="ORF">GCM10011614_19290</name>
</gene>
<evidence type="ECO:0000313" key="3">
    <source>
        <dbReference type="EMBL" id="GGZ04618.1"/>
    </source>
</evidence>
<comment type="caution">
    <text evidence="3">The sequence shown here is derived from an EMBL/GenBank/DDBJ whole genome shotgun (WGS) entry which is preliminary data.</text>
</comment>
<dbReference type="GO" id="GO:0016810">
    <property type="term" value="F:hydrolase activity, acting on carbon-nitrogen (but not peptide) bonds"/>
    <property type="evidence" value="ECO:0007669"/>
    <property type="project" value="InterPro"/>
</dbReference>
<dbReference type="PANTHER" id="PTHR22642:SF2">
    <property type="entry name" value="PROTEIN LONG AFTER FAR-RED 3"/>
    <property type="match status" value="1"/>
</dbReference>
<dbReference type="Proteomes" id="UP000648075">
    <property type="component" value="Unassembled WGS sequence"/>
</dbReference>
<organism evidence="3 4">
    <name type="scientific">Novosphingobium colocasiae</name>
    <dbReference type="NCBI Taxonomy" id="1256513"/>
    <lineage>
        <taxon>Bacteria</taxon>
        <taxon>Pseudomonadati</taxon>
        <taxon>Pseudomonadota</taxon>
        <taxon>Alphaproteobacteria</taxon>
        <taxon>Sphingomonadales</taxon>
        <taxon>Sphingomonadaceae</taxon>
        <taxon>Novosphingobium</taxon>
    </lineage>
</organism>
<dbReference type="SUPFAM" id="SSF51556">
    <property type="entry name" value="Metallo-dependent hydrolases"/>
    <property type="match status" value="1"/>
</dbReference>
<sequence length="563" mass="58763">MARYPLMLAALAVALAPPAVAKKRPPEPAPVGTLIDNIVGETPDGNGGIDRFEAMLIDTDGRIIAVYHKGESRPARVAYRLDGGGRVVVPGFIDSHARVMDTGFARITLDLSAAGSLAEALSRITAWSAAHPDAPWVLGQGWDDSGWADGTPTAAALDAATGSRPAWLVRSGGDAGWASSAALTAAGIGDGTADPAGGRIERIAGSRRASGLLVGTAAAIVEAKAPHPRPEDRDTAFAEAQLAFLRAGTTTVADMGTTIEDWQSWRRAADRGDLRLRLVAYAASVNDMTLIGGPGPSPWLYDDRLKMNGLHIMLDGAVAVAGAWLAAPYADAPGSKGLPRMNGTQLGNLMSRAAIDNFQVAVTAQGDEAVATLLDTVTDLAQTYKGDRRWRLEGAEVLSAGDVERLAGSGIVVSMQPRLSPEASARYQRQLGAERRGTVQAWRSVTERVALPAFGSGSPPLPSAPFATFALTTTRPEQALSREAALTAPSAAGARALFAEDRLGRLAKGYRADFLFVDRDPLLAPADQLAGIRVLETWIGGKLAWSAAPATPASKDGATAPPR</sequence>
<dbReference type="InterPro" id="IPR032466">
    <property type="entry name" value="Metal_Hydrolase"/>
</dbReference>
<dbReference type="AlphaFoldDB" id="A0A918PEW2"/>
<dbReference type="InterPro" id="IPR011059">
    <property type="entry name" value="Metal-dep_hydrolase_composite"/>
</dbReference>
<dbReference type="PANTHER" id="PTHR22642">
    <property type="entry name" value="IMIDAZOLONEPROPIONASE"/>
    <property type="match status" value="1"/>
</dbReference>